<dbReference type="Gene3D" id="2.30.110.10">
    <property type="entry name" value="Electron Transport, Fmn-binding Protein, Chain A"/>
    <property type="match status" value="1"/>
</dbReference>
<evidence type="ECO:0000256" key="1">
    <source>
        <dbReference type="ARBA" id="ARBA00022636"/>
    </source>
</evidence>
<keyword evidence="1" id="KW-0973">c-di-GMP</keyword>
<evidence type="ECO:0000259" key="4">
    <source>
        <dbReference type="Pfam" id="PF07238"/>
    </source>
</evidence>
<dbReference type="Pfam" id="PF07317">
    <property type="entry name" value="PilZN"/>
    <property type="match status" value="1"/>
</dbReference>
<dbReference type="InterPro" id="IPR009926">
    <property type="entry name" value="T3SS_YcgR_PilZN"/>
</dbReference>
<protein>
    <submittedName>
        <fullName evidence="6">Flagellar brake protein</fullName>
    </submittedName>
</protein>
<dbReference type="Pfam" id="PF07238">
    <property type="entry name" value="PilZ"/>
    <property type="match status" value="1"/>
</dbReference>
<dbReference type="RefSeq" id="WP_289410620.1">
    <property type="nucleotide sequence ID" value="NZ_JAUCDY010000006.1"/>
</dbReference>
<feature type="domain" description="PilZ" evidence="4">
    <location>
        <begin position="124"/>
        <end position="234"/>
    </location>
</feature>
<dbReference type="Proteomes" id="UP001241056">
    <property type="component" value="Unassembled WGS sequence"/>
</dbReference>
<evidence type="ECO:0000313" key="7">
    <source>
        <dbReference type="Proteomes" id="UP001241056"/>
    </source>
</evidence>
<sequence length="248" mass="27829">MSTLFDEGSGPQPPKILTTPAEINGNLRTLLNNNLPLKIRFPGREQRYLSYIVAVDRENASLALDEFVPNTALRFLQNGEEFHVEAHIDGVRINWSHHQTGIAATINGHPCLWFKFPEEMRHHQRRGTFRANVIPDQPASITLAGNALATPVSGRLLDISATGCKVHIDSANTHLKAGQLYESSSLIMPHGSLTLSVEARHVQVIEEKDITKVGLRFHQVDGVTQRNIERYVYQLQREARRDEGGELF</sequence>
<dbReference type="InterPro" id="IPR009875">
    <property type="entry name" value="PilZ_domain"/>
</dbReference>
<keyword evidence="7" id="KW-1185">Reference proteome</keyword>
<reference evidence="6 7" key="1">
    <citation type="submission" date="2023-06" db="EMBL/GenBank/DDBJ databases">
        <title>Thiopseudomonas sp. CY1220 draft genome sequence.</title>
        <authorList>
            <person name="Zhao G."/>
            <person name="An M."/>
        </authorList>
    </citation>
    <scope>NUCLEOTIDE SEQUENCE [LARGE SCALE GENOMIC DNA]</scope>
    <source>
        <strain evidence="6 7">CY1220</strain>
    </source>
</reference>
<evidence type="ECO:0000313" key="6">
    <source>
        <dbReference type="EMBL" id="MDM7857965.1"/>
    </source>
</evidence>
<keyword evidence="2" id="KW-0547">Nucleotide-binding</keyword>
<name>A0ABT7SP57_9GAMM</name>
<evidence type="ECO:0000256" key="3">
    <source>
        <dbReference type="ARBA" id="ARBA00023143"/>
    </source>
</evidence>
<gene>
    <name evidence="6" type="ORF">QEZ41_06705</name>
</gene>
<dbReference type="InterPro" id="IPR012349">
    <property type="entry name" value="Split_barrel_FMN-bd"/>
</dbReference>
<keyword evidence="6" id="KW-0969">Cilium</keyword>
<evidence type="ECO:0000259" key="5">
    <source>
        <dbReference type="Pfam" id="PF07317"/>
    </source>
</evidence>
<organism evidence="6 7">
    <name type="scientific">Thiopseudomonas acetoxidans</name>
    <dbReference type="NCBI Taxonomy" id="3041622"/>
    <lineage>
        <taxon>Bacteria</taxon>
        <taxon>Pseudomonadati</taxon>
        <taxon>Pseudomonadota</taxon>
        <taxon>Gammaproteobacteria</taxon>
        <taxon>Pseudomonadales</taxon>
        <taxon>Pseudomonadaceae</taxon>
        <taxon>Thiopseudomonas</taxon>
    </lineage>
</organism>
<accession>A0ABT7SP57</accession>
<proteinExistence type="predicted"/>
<keyword evidence="3" id="KW-0975">Bacterial flagellum</keyword>
<feature type="domain" description="Type III secretion system flagellar brake protein YcgR PilZN" evidence="5">
    <location>
        <begin position="17"/>
        <end position="120"/>
    </location>
</feature>
<dbReference type="Gene3D" id="2.40.10.220">
    <property type="entry name" value="predicted glycosyltransferase like domains"/>
    <property type="match status" value="1"/>
</dbReference>
<keyword evidence="6" id="KW-0282">Flagellum</keyword>
<dbReference type="SUPFAM" id="SSF141371">
    <property type="entry name" value="PilZ domain-like"/>
    <property type="match status" value="1"/>
</dbReference>
<dbReference type="EMBL" id="JAUCDY010000006">
    <property type="protein sequence ID" value="MDM7857965.1"/>
    <property type="molecule type" value="Genomic_DNA"/>
</dbReference>
<comment type="caution">
    <text evidence="6">The sequence shown here is derived from an EMBL/GenBank/DDBJ whole genome shotgun (WGS) entry which is preliminary data.</text>
</comment>
<keyword evidence="6" id="KW-0966">Cell projection</keyword>
<evidence type="ECO:0000256" key="2">
    <source>
        <dbReference type="ARBA" id="ARBA00022741"/>
    </source>
</evidence>